<dbReference type="Proteomes" id="UP000198372">
    <property type="component" value="Unassembled WGS sequence"/>
</dbReference>
<feature type="compositionally biased region" description="Basic residues" evidence="1">
    <location>
        <begin position="1318"/>
        <end position="1329"/>
    </location>
</feature>
<name>A0A238F9T7_9BASI</name>
<feature type="compositionally biased region" description="Basic residues" evidence="1">
    <location>
        <begin position="61"/>
        <end position="73"/>
    </location>
</feature>
<dbReference type="GO" id="GO:0003682">
    <property type="term" value="F:chromatin binding"/>
    <property type="evidence" value="ECO:0007669"/>
    <property type="project" value="TreeGrafter"/>
</dbReference>
<feature type="region of interest" description="Disordered" evidence="1">
    <location>
        <begin position="601"/>
        <end position="626"/>
    </location>
</feature>
<dbReference type="InterPro" id="IPR011989">
    <property type="entry name" value="ARM-like"/>
</dbReference>
<dbReference type="GO" id="GO:0000785">
    <property type="term" value="C:chromatin"/>
    <property type="evidence" value="ECO:0007669"/>
    <property type="project" value="TreeGrafter"/>
</dbReference>
<feature type="compositionally biased region" description="Basic residues" evidence="1">
    <location>
        <begin position="605"/>
        <end position="614"/>
    </location>
</feature>
<dbReference type="SUPFAM" id="SSF48371">
    <property type="entry name" value="ARM repeat"/>
    <property type="match status" value="1"/>
</dbReference>
<dbReference type="GO" id="GO:0007062">
    <property type="term" value="P:sister chromatid cohesion"/>
    <property type="evidence" value="ECO:0007669"/>
    <property type="project" value="UniProtKB-ARBA"/>
</dbReference>
<dbReference type="EMBL" id="FMSP01000004">
    <property type="protein sequence ID" value="SCV69509.1"/>
    <property type="molecule type" value="Genomic_DNA"/>
</dbReference>
<dbReference type="InterPro" id="IPR016024">
    <property type="entry name" value="ARM-type_fold"/>
</dbReference>
<dbReference type="Gene3D" id="1.25.10.10">
    <property type="entry name" value="Leucine-rich Repeat Variant"/>
    <property type="match status" value="1"/>
</dbReference>
<reference evidence="4" key="1">
    <citation type="submission" date="2016-09" db="EMBL/GenBank/DDBJ databases">
        <authorList>
            <person name="Jeantristanb JTB J.-T."/>
            <person name="Ricardo R."/>
        </authorList>
    </citation>
    <scope>NUCLEOTIDE SEQUENCE [LARGE SCALE GENOMIC DNA]</scope>
</reference>
<proteinExistence type="predicted"/>
<feature type="compositionally biased region" description="Basic residues" evidence="1">
    <location>
        <begin position="84"/>
        <end position="100"/>
    </location>
</feature>
<dbReference type="Pfam" id="PF08514">
    <property type="entry name" value="STAG"/>
    <property type="match status" value="1"/>
</dbReference>
<dbReference type="PANTHER" id="PTHR11199:SF0">
    <property type="entry name" value="LD34181P-RELATED"/>
    <property type="match status" value="1"/>
</dbReference>
<feature type="compositionally biased region" description="Acidic residues" evidence="1">
    <location>
        <begin position="1301"/>
        <end position="1313"/>
    </location>
</feature>
<keyword evidence="4" id="KW-1185">Reference proteome</keyword>
<feature type="compositionally biased region" description="Acidic residues" evidence="1">
    <location>
        <begin position="997"/>
        <end position="1027"/>
    </location>
</feature>
<evidence type="ECO:0000256" key="1">
    <source>
        <dbReference type="SAM" id="MobiDB-lite"/>
    </source>
</evidence>
<protein>
    <submittedName>
        <fullName evidence="3">BQ2448_2529 protein</fullName>
    </submittedName>
</protein>
<dbReference type="GO" id="GO:0008278">
    <property type="term" value="C:cohesin complex"/>
    <property type="evidence" value="ECO:0007669"/>
    <property type="project" value="TreeGrafter"/>
</dbReference>
<feature type="compositionally biased region" description="Acidic residues" evidence="1">
    <location>
        <begin position="1394"/>
        <end position="1419"/>
    </location>
</feature>
<dbReference type="InterPro" id="IPR020839">
    <property type="entry name" value="SCD"/>
</dbReference>
<evidence type="ECO:0000313" key="4">
    <source>
        <dbReference type="Proteomes" id="UP000198372"/>
    </source>
</evidence>
<organism evidence="3 4">
    <name type="scientific">Microbotryum intermedium</name>
    <dbReference type="NCBI Taxonomy" id="269621"/>
    <lineage>
        <taxon>Eukaryota</taxon>
        <taxon>Fungi</taxon>
        <taxon>Dikarya</taxon>
        <taxon>Basidiomycota</taxon>
        <taxon>Pucciniomycotina</taxon>
        <taxon>Microbotryomycetes</taxon>
        <taxon>Microbotryales</taxon>
        <taxon>Microbotryaceae</taxon>
        <taxon>Microbotryum</taxon>
    </lineage>
</organism>
<feature type="compositionally biased region" description="Low complexity" evidence="1">
    <location>
        <begin position="1052"/>
        <end position="1061"/>
    </location>
</feature>
<sequence length="1437" mass="158979">MDAFIETALRSKKRTSISERDVNSQDKDEEDEDDDDDGMPSETESEEEDESEAEAEAFKSPGKKRVPRPKASGKAKVVVTSSASKRKPSTSSRRGPRKKKNAAEGEDGQPEAFAPGALARGDFKIKDDNSIFNAVRDPNSALETTVEDWFEQYSEEPGPAMAELVNFLLRSCGCNSSVDEHQAVDEDGVVETLSDIQDEFKNETSLAYPVISRSAAYKSFRGSLATFISKLFQSAALSDVLYESDFSNVLLPWIVTLSSSKIRSFRHTATLFGMHSVAGLSAAHATVRKEHATAQRAAEAETKKGRKDKARFKELQKTAEAIHDKQKQIEDTIGSLWDTIFVNRYRDTDAGIRSECIAAFASLIKINPDYWIDGHHMRYVGWVLSDEAKEPRREAVRALFSLYAKEAYIGAIQHFTERFKGPLVQMAIGDVDTAIRVQTIQVLRQMENHGLLDEDQSDEIAKLVFETEPRVRRAAADFFTKVWKEEVAESEKEFSTGRETSAASKKKGTGVSAETKKQIRLKTLAEMLIKYGNAIDGVDEGEDEDETSGDGDTAEKPDMADIKTHHGRVAFAVEALWDRLDTVQEWQAIMDFLLLDHSGASSGKGGRKNGKGKAKQAAEGDEVEESCKLTEEEETLLVEVLVASITRLIAASQATTKKVSTDVLAHVVGTSADSGICHFMLLQGKEQDDEVQADVTRAVIEALPRLFAKHQTVSTRIVDILAIPRLLLLDVYLDLRMVTAYEGLWDAVTTQFFKHSDVDVLDQATQTIMYLRKASSLANINTEKMAGLEDKLVSTLREVVAGKDLESDAFEEDELHAVTACFARFDRLYKVVDLSEALQSDENGKQTSVFEIVESIVERGRLGYKDEAAMVQHGLSIQGAFVMWETLTLTKKAAENDQADYGAIASLVERRGGMLNKLEEFSVGQTSNAAEAVKQTALVVLLDAHILSRAITSAKSDPDGKLTDLRLTCSDELQSRCAGVVEAEIERRSEELQLFQAEDDESNDQDKEDENDEDDEDEDEMDSDEDATPAKRSKKKKNKGGKDTKATKKSKAPVAKPAPTAAELRAKRLREQNRLVASRKFERAVLPFVRAMHSGVIDLRHAAVILPHFERFGPVYDSWCRLLVQDLRDEGIYAKSGELVVNVVTASLQTACELLIDAESKVSDEQLVAVGRLLSTATAVRGAQLAIVRRLPAEELVDLHTTALRYVLRKVANLDQANKSTTRNRALSYFKALAHLLLGVEGRSALTLNSTLESLLEENEIEISPTSKTWEPLRSYKKRLVTAMSKDPRIQQAAARKADDGANEEVVEDEDEAVEKGTKKKQGKGKKRASPGSHLEGDLASDADEEDGEGVATTSKRRKVDRRGEREESAEHDEEEVRSLLVGSSPTSSKRGAEDEEDEDEQMGEDEGPAAEEDDEDDNVSLVSLTDIKRNSKRARR</sequence>
<feature type="region of interest" description="Disordered" evidence="1">
    <location>
        <begin position="490"/>
        <end position="512"/>
    </location>
</feature>
<dbReference type="OrthoDB" id="498590at2759"/>
<accession>A0A238F9T7</accession>
<feature type="compositionally biased region" description="Acidic residues" evidence="1">
    <location>
        <begin position="537"/>
        <end position="549"/>
    </location>
</feature>
<feature type="compositionally biased region" description="Acidic residues" evidence="1">
    <location>
        <begin position="1339"/>
        <end position="1349"/>
    </location>
</feature>
<gene>
    <name evidence="3" type="ORF">BQ2448_2529</name>
</gene>
<feature type="region of interest" description="Disordered" evidence="1">
    <location>
        <begin position="1295"/>
        <end position="1437"/>
    </location>
</feature>
<feature type="region of interest" description="Disordered" evidence="1">
    <location>
        <begin position="536"/>
        <end position="561"/>
    </location>
</feature>
<dbReference type="Pfam" id="PF24571">
    <property type="entry name" value="HEAT_SCC3-SA"/>
    <property type="match status" value="1"/>
</dbReference>
<evidence type="ECO:0000313" key="3">
    <source>
        <dbReference type="EMBL" id="SCV69509.1"/>
    </source>
</evidence>
<dbReference type="InterPro" id="IPR056396">
    <property type="entry name" value="HEAT_SCC3-SA"/>
</dbReference>
<dbReference type="InterPro" id="IPR013721">
    <property type="entry name" value="STAG"/>
</dbReference>
<feature type="compositionally biased region" description="Basic and acidic residues" evidence="1">
    <location>
        <begin position="16"/>
        <end position="26"/>
    </location>
</feature>
<dbReference type="PROSITE" id="PS51425">
    <property type="entry name" value="SCD"/>
    <property type="match status" value="1"/>
</dbReference>
<feature type="compositionally biased region" description="Acidic residues" evidence="1">
    <location>
        <begin position="27"/>
        <end position="55"/>
    </location>
</feature>
<dbReference type="PANTHER" id="PTHR11199">
    <property type="entry name" value="STROMAL ANTIGEN"/>
    <property type="match status" value="1"/>
</dbReference>
<feature type="region of interest" description="Disordered" evidence="1">
    <location>
        <begin position="994"/>
        <end position="1061"/>
    </location>
</feature>
<feature type="region of interest" description="Disordered" evidence="1">
    <location>
        <begin position="1"/>
        <end position="120"/>
    </location>
</feature>
<dbReference type="InterPro" id="IPR039662">
    <property type="entry name" value="Cohesin_Scc3/SA"/>
</dbReference>
<dbReference type="Pfam" id="PF21581">
    <property type="entry name" value="SCD"/>
    <property type="match status" value="1"/>
</dbReference>
<evidence type="ECO:0000259" key="2">
    <source>
        <dbReference type="PROSITE" id="PS51425"/>
    </source>
</evidence>
<feature type="domain" description="SCD" evidence="2">
    <location>
        <begin position="341"/>
        <end position="426"/>
    </location>
</feature>
<dbReference type="GO" id="GO:0005634">
    <property type="term" value="C:nucleus"/>
    <property type="evidence" value="ECO:0007669"/>
    <property type="project" value="TreeGrafter"/>
</dbReference>
<dbReference type="STRING" id="269621.A0A238F9T7"/>